<dbReference type="Gene3D" id="3.40.190.150">
    <property type="entry name" value="Bordetella uptake gene, domain 1"/>
    <property type="match status" value="1"/>
</dbReference>
<keyword evidence="2" id="KW-0732">Signal</keyword>
<accession>A0ABY5MPU5</accession>
<dbReference type="EMBL" id="CP030942">
    <property type="protein sequence ID" value="UUP19822.1"/>
    <property type="molecule type" value="Genomic_DNA"/>
</dbReference>
<evidence type="ECO:0000256" key="1">
    <source>
        <dbReference type="ARBA" id="ARBA00006987"/>
    </source>
</evidence>
<dbReference type="PIRSF" id="PIRSF017082">
    <property type="entry name" value="YflP"/>
    <property type="match status" value="1"/>
</dbReference>
<dbReference type="InterPro" id="IPR042100">
    <property type="entry name" value="Bug_dom1"/>
</dbReference>
<dbReference type="Pfam" id="PF03401">
    <property type="entry name" value="TctC"/>
    <property type="match status" value="1"/>
</dbReference>
<sequence length="334" mass="35134">MKRFALAALAATFLTLPAHAQWKPDKPINIIVPWAAGGSTDQVTRVVAPILEEALDAQIVVVNQPGASGSIGTKAALDAPRDGYTWTANAIANNATYAVTGLIEDTSIEDYRIYLHVANVPVVSVHADSEYQDFGELLEAMRTGDAVTVGTAGVNSSGGMALAAIKEAAGDINARMVSYDGGNPAAIAAASGEVVATTQLAVEQTEMIRGGRLRPLAVLSDEPLTVEGLDPIPPITEWLPDMHIAADYFGILIPTGAPQEVYDAVDKAWAEHVANSEELQTYARERGAVFDPAYGEEALAKAMPVIRAEACARVERGEAVVDPSEIGIDCKAAE</sequence>
<feature type="signal peptide" evidence="2">
    <location>
        <begin position="1"/>
        <end position="20"/>
    </location>
</feature>
<dbReference type="InterPro" id="IPR005064">
    <property type="entry name" value="BUG"/>
</dbReference>
<evidence type="ECO:0000313" key="4">
    <source>
        <dbReference type="Proteomes" id="UP001342418"/>
    </source>
</evidence>
<evidence type="ECO:0000256" key="2">
    <source>
        <dbReference type="SAM" id="SignalP"/>
    </source>
</evidence>
<organism evidence="3 4">
    <name type="scientific">Nitratireductor thuwali</name>
    <dbReference type="NCBI Taxonomy" id="2267699"/>
    <lineage>
        <taxon>Bacteria</taxon>
        <taxon>Pseudomonadati</taxon>
        <taxon>Pseudomonadota</taxon>
        <taxon>Alphaproteobacteria</taxon>
        <taxon>Hyphomicrobiales</taxon>
        <taxon>Phyllobacteriaceae</taxon>
        <taxon>Nitratireductor</taxon>
    </lineage>
</organism>
<keyword evidence="3" id="KW-0614">Plasmid</keyword>
<dbReference type="Proteomes" id="UP001342418">
    <property type="component" value="Plasmid p1536_1"/>
</dbReference>
<dbReference type="RefSeq" id="WP_338532020.1">
    <property type="nucleotide sequence ID" value="NZ_CP030942.1"/>
</dbReference>
<dbReference type="PANTHER" id="PTHR42928:SF5">
    <property type="entry name" value="BLR1237 PROTEIN"/>
    <property type="match status" value="1"/>
</dbReference>
<proteinExistence type="inferred from homology"/>
<comment type="similarity">
    <text evidence="1">Belongs to the UPF0065 (bug) family.</text>
</comment>
<protein>
    <recommendedName>
        <fullName evidence="5">Tripartite tricarboxylate transporter substrate binding protein</fullName>
    </recommendedName>
</protein>
<dbReference type="Gene3D" id="3.40.190.10">
    <property type="entry name" value="Periplasmic binding protein-like II"/>
    <property type="match status" value="1"/>
</dbReference>
<dbReference type="PANTHER" id="PTHR42928">
    <property type="entry name" value="TRICARBOXYLATE-BINDING PROTEIN"/>
    <property type="match status" value="1"/>
</dbReference>
<evidence type="ECO:0000313" key="3">
    <source>
        <dbReference type="EMBL" id="UUP19822.1"/>
    </source>
</evidence>
<keyword evidence="4" id="KW-1185">Reference proteome</keyword>
<gene>
    <name evidence="3" type="ORF">NTH_04337</name>
</gene>
<evidence type="ECO:0008006" key="5">
    <source>
        <dbReference type="Google" id="ProtNLM"/>
    </source>
</evidence>
<geneLocation type="plasmid" evidence="3 4">
    <name>p1536_1</name>
</geneLocation>
<dbReference type="CDD" id="cd07012">
    <property type="entry name" value="PBP2_Bug_TTT"/>
    <property type="match status" value="1"/>
</dbReference>
<name>A0ABY5MPU5_9HYPH</name>
<reference evidence="3 4" key="1">
    <citation type="submission" date="2018-07" db="EMBL/GenBank/DDBJ databases">
        <title>Genome sequence of Nitratireductor thuwali#1536.</title>
        <authorList>
            <person name="Michoud G."/>
            <person name="Merlino G."/>
            <person name="Sefrji F.O."/>
            <person name="Daffonchio D."/>
        </authorList>
    </citation>
    <scope>NUCLEOTIDE SEQUENCE [LARGE SCALE GENOMIC DNA]</scope>
    <source>
        <strain evidence="3 4">Nit1536</strain>
        <plasmid evidence="3 4">p1536_1</plasmid>
    </source>
</reference>
<dbReference type="SUPFAM" id="SSF53850">
    <property type="entry name" value="Periplasmic binding protein-like II"/>
    <property type="match status" value="1"/>
</dbReference>
<feature type="chain" id="PRO_5046014942" description="Tripartite tricarboxylate transporter substrate binding protein" evidence="2">
    <location>
        <begin position="21"/>
        <end position="334"/>
    </location>
</feature>